<dbReference type="Pfam" id="PF16822">
    <property type="entry name" value="ALGX"/>
    <property type="match status" value="1"/>
</dbReference>
<name>A0ABS7X6E3_9GAMM</name>
<evidence type="ECO:0000256" key="2">
    <source>
        <dbReference type="ARBA" id="ARBA00005182"/>
    </source>
</evidence>
<evidence type="ECO:0000256" key="1">
    <source>
        <dbReference type="ARBA" id="ARBA00004418"/>
    </source>
</evidence>
<dbReference type="EMBL" id="JAERPS020000001">
    <property type="protein sequence ID" value="MBZ9610362.1"/>
    <property type="molecule type" value="Genomic_DNA"/>
</dbReference>
<keyword evidence="3" id="KW-0808">Transferase</keyword>
<keyword evidence="9" id="KW-1185">Reference proteome</keyword>
<evidence type="ECO:0000256" key="3">
    <source>
        <dbReference type="ARBA" id="ARBA00022679"/>
    </source>
</evidence>
<comment type="caution">
    <text evidence="8">The sequence shown here is derived from an EMBL/GenBank/DDBJ whole genome shotgun (WGS) entry which is preliminary data.</text>
</comment>
<comment type="pathway">
    <text evidence="2">Glycan biosynthesis; alginate biosynthesis.</text>
</comment>
<evidence type="ECO:0000259" key="7">
    <source>
        <dbReference type="Pfam" id="PF16822"/>
    </source>
</evidence>
<accession>A0ABS7X6E3</accession>
<keyword evidence="4" id="KW-0732">Signal</keyword>
<proteinExistence type="predicted"/>
<keyword evidence="5" id="KW-0574">Periplasm</keyword>
<dbReference type="RefSeq" id="WP_205310100.1">
    <property type="nucleotide sequence ID" value="NZ_JAERPS020000001.1"/>
</dbReference>
<reference evidence="8 9" key="1">
    <citation type="submission" date="2020-12" db="EMBL/GenBank/DDBJ databases">
        <authorList>
            <person name="Ruan W."/>
            <person name="Khan S.A."/>
            <person name="Jeon C.O."/>
        </authorList>
    </citation>
    <scope>NUCLEOTIDE SEQUENCE [LARGE SCALE GENOMIC DNA]</scope>
    <source>
        <strain evidence="8 9">MA-13</strain>
    </source>
</reference>
<evidence type="ECO:0000256" key="4">
    <source>
        <dbReference type="ARBA" id="ARBA00022729"/>
    </source>
</evidence>
<dbReference type="Proteomes" id="UP000663814">
    <property type="component" value="Unassembled WGS sequence"/>
</dbReference>
<dbReference type="InterPro" id="IPR031811">
    <property type="entry name" value="ALGX/ALGJ_SGNH-like"/>
</dbReference>
<evidence type="ECO:0000313" key="8">
    <source>
        <dbReference type="EMBL" id="MBZ9610362.1"/>
    </source>
</evidence>
<organism evidence="8 9">
    <name type="scientific">Rheinheimera maricola</name>
    <dbReference type="NCBI Taxonomy" id="2793282"/>
    <lineage>
        <taxon>Bacteria</taxon>
        <taxon>Pseudomonadati</taxon>
        <taxon>Pseudomonadota</taxon>
        <taxon>Gammaproteobacteria</taxon>
        <taxon>Chromatiales</taxon>
        <taxon>Chromatiaceae</taxon>
        <taxon>Rheinheimera</taxon>
    </lineage>
</organism>
<gene>
    <name evidence="8" type="ORF">I4W93_002010</name>
</gene>
<protein>
    <recommendedName>
        <fullName evidence="7">AlgX/AlgJ SGNH hydrolase-like domain-containing protein</fullName>
    </recommendedName>
</protein>
<evidence type="ECO:0000256" key="5">
    <source>
        <dbReference type="ARBA" id="ARBA00022764"/>
    </source>
</evidence>
<sequence>MTSYVIKSRHLRASAPGVIRWCLDFPQPDAKVSLEQLQQGLRFQGWLLQQPLLSAQMYVRQGDSLHYCDLNVKRADVVEKVLRQNPVAHNQLQCGFSCKLPAQTSELIVGFMLGSTAYDFVELRIESSMKVLHGTAPWLFLDNDTNQSVAQFTGELSLDKPTLQSWHDYVSALSSLSGCDNVVLLLAPTKEMVYPEYYPHRRAGKPPVQQLLEFLPAQAPVLYPAAELAQAEQRSFRYTDTHWTHHAAMTVTVLLAQRLGLAVSEVEAQFAADEYVERSVCGDLGNKLFPPQAASEMLLSNVNYKQYLRYDNGLPNFGRVMLFENSKALTAQHCLIFGASSAYSMLNYLVRLYGKVSIVHSAGNVDPEVVSALSPDCIICQTNERFIVRAPVADYSLAEVMQGKLSDMALAERSTLLQRSADCNAGHFQAYFHLLLSRATF</sequence>
<keyword evidence="6" id="KW-0016">Alginate biosynthesis</keyword>
<comment type="subcellular location">
    <subcellularLocation>
        <location evidence="1">Periplasm</location>
    </subcellularLocation>
</comment>
<reference evidence="8 9" key="2">
    <citation type="submission" date="2021-08" db="EMBL/GenBank/DDBJ databases">
        <title>Rheinheimera aquimaris sp. nov., isolated from seawater of the East Sea in Korea.</title>
        <authorList>
            <person name="Kim K.H."/>
            <person name="Wenting R."/>
            <person name="Kim K.R."/>
            <person name="Jeon C.O."/>
        </authorList>
    </citation>
    <scope>NUCLEOTIDE SEQUENCE [LARGE SCALE GENOMIC DNA]</scope>
    <source>
        <strain evidence="8 9">MA-13</strain>
    </source>
</reference>
<feature type="domain" description="AlgX/AlgJ SGNH hydrolase-like" evidence="7">
    <location>
        <begin position="131"/>
        <end position="299"/>
    </location>
</feature>
<evidence type="ECO:0000256" key="6">
    <source>
        <dbReference type="ARBA" id="ARBA00022841"/>
    </source>
</evidence>
<evidence type="ECO:0000313" key="9">
    <source>
        <dbReference type="Proteomes" id="UP000663814"/>
    </source>
</evidence>